<reference evidence="2" key="1">
    <citation type="submission" date="2023-07" db="EMBL/GenBank/DDBJ databases">
        <title>Chromosome-level Genome Assembly of Striped Snakehead (Channa striata).</title>
        <authorList>
            <person name="Liu H."/>
        </authorList>
    </citation>
    <scope>NUCLEOTIDE SEQUENCE</scope>
    <source>
        <strain evidence="2">Gz</strain>
        <tissue evidence="2">Muscle</tissue>
    </source>
</reference>
<evidence type="ECO:0000256" key="1">
    <source>
        <dbReference type="SAM" id="MobiDB-lite"/>
    </source>
</evidence>
<name>A0AA88MG93_CHASR</name>
<protein>
    <submittedName>
        <fullName evidence="2">Uncharacterized protein</fullName>
    </submittedName>
</protein>
<dbReference type="EMBL" id="JAUPFM010000012">
    <property type="protein sequence ID" value="KAK2835956.1"/>
    <property type="molecule type" value="Genomic_DNA"/>
</dbReference>
<accession>A0AA88MG93</accession>
<dbReference type="AlphaFoldDB" id="A0AA88MG93"/>
<keyword evidence="3" id="KW-1185">Reference proteome</keyword>
<comment type="caution">
    <text evidence="2">The sequence shown here is derived from an EMBL/GenBank/DDBJ whole genome shotgun (WGS) entry which is preliminary data.</text>
</comment>
<evidence type="ECO:0000313" key="3">
    <source>
        <dbReference type="Proteomes" id="UP001187415"/>
    </source>
</evidence>
<dbReference type="Proteomes" id="UP001187415">
    <property type="component" value="Unassembled WGS sequence"/>
</dbReference>
<organism evidence="2 3">
    <name type="scientific">Channa striata</name>
    <name type="common">Snakehead murrel</name>
    <name type="synonym">Ophicephalus striatus</name>
    <dbReference type="NCBI Taxonomy" id="64152"/>
    <lineage>
        <taxon>Eukaryota</taxon>
        <taxon>Metazoa</taxon>
        <taxon>Chordata</taxon>
        <taxon>Craniata</taxon>
        <taxon>Vertebrata</taxon>
        <taxon>Euteleostomi</taxon>
        <taxon>Actinopterygii</taxon>
        <taxon>Neopterygii</taxon>
        <taxon>Teleostei</taxon>
        <taxon>Neoteleostei</taxon>
        <taxon>Acanthomorphata</taxon>
        <taxon>Anabantaria</taxon>
        <taxon>Anabantiformes</taxon>
        <taxon>Channoidei</taxon>
        <taxon>Channidae</taxon>
        <taxon>Channa</taxon>
    </lineage>
</organism>
<sequence length="115" mass="12906">MSLPLHWIAERVKNKKRSSQQMLFLCQGGNGMRKNGEAVVWNRHKQSFQVAVFSTNPDGDSQRSPSVESANLQQMCLQVNSGLETKKKKKKQKKQKKKNGSPWVGARSVCCTCGL</sequence>
<proteinExistence type="predicted"/>
<feature type="compositionally biased region" description="Basic residues" evidence="1">
    <location>
        <begin position="86"/>
        <end position="99"/>
    </location>
</feature>
<evidence type="ECO:0000313" key="2">
    <source>
        <dbReference type="EMBL" id="KAK2835956.1"/>
    </source>
</evidence>
<gene>
    <name evidence="2" type="ORF">Q5P01_016440</name>
</gene>
<feature type="region of interest" description="Disordered" evidence="1">
    <location>
        <begin position="83"/>
        <end position="107"/>
    </location>
</feature>